<comment type="caution">
    <text evidence="1">The sequence shown here is derived from an EMBL/GenBank/DDBJ whole genome shotgun (WGS) entry which is preliminary data.</text>
</comment>
<gene>
    <name evidence="1" type="ORF">UPYG_G00166110</name>
</gene>
<dbReference type="Proteomes" id="UP001557470">
    <property type="component" value="Unassembled WGS sequence"/>
</dbReference>
<proteinExistence type="predicted"/>
<evidence type="ECO:0000313" key="2">
    <source>
        <dbReference type="Proteomes" id="UP001557470"/>
    </source>
</evidence>
<protein>
    <submittedName>
        <fullName evidence="1">Uncharacterized protein</fullName>
    </submittedName>
</protein>
<evidence type="ECO:0000313" key="1">
    <source>
        <dbReference type="EMBL" id="KAL0978116.1"/>
    </source>
</evidence>
<accession>A0ABD0X6K6</accession>
<keyword evidence="2" id="KW-1185">Reference proteome</keyword>
<dbReference type="AlphaFoldDB" id="A0ABD0X6K6"/>
<sequence length="78" mass="8723">MISLATMMAFFKNENQSVQRGENHLKSGHVIEDENRIRPVILDHCCHGDNLSEVCEEGRNLLNHSSPGSILLVLEGTH</sequence>
<name>A0ABD0X6K6_UMBPY</name>
<dbReference type="EMBL" id="JAGEUA010000005">
    <property type="protein sequence ID" value="KAL0978116.1"/>
    <property type="molecule type" value="Genomic_DNA"/>
</dbReference>
<reference evidence="1 2" key="1">
    <citation type="submission" date="2024-06" db="EMBL/GenBank/DDBJ databases">
        <authorList>
            <person name="Pan Q."/>
            <person name="Wen M."/>
            <person name="Jouanno E."/>
            <person name="Zahm M."/>
            <person name="Klopp C."/>
            <person name="Cabau C."/>
            <person name="Louis A."/>
            <person name="Berthelot C."/>
            <person name="Parey E."/>
            <person name="Roest Crollius H."/>
            <person name="Montfort J."/>
            <person name="Robinson-Rechavi M."/>
            <person name="Bouchez O."/>
            <person name="Lampietro C."/>
            <person name="Lopez Roques C."/>
            <person name="Donnadieu C."/>
            <person name="Postlethwait J."/>
            <person name="Bobe J."/>
            <person name="Verreycken H."/>
            <person name="Guiguen Y."/>
        </authorList>
    </citation>
    <scope>NUCLEOTIDE SEQUENCE [LARGE SCALE GENOMIC DNA]</scope>
    <source>
        <strain evidence="1">Up_M1</strain>
        <tissue evidence="1">Testis</tissue>
    </source>
</reference>
<organism evidence="1 2">
    <name type="scientific">Umbra pygmaea</name>
    <name type="common">Eastern mudminnow</name>
    <dbReference type="NCBI Taxonomy" id="75934"/>
    <lineage>
        <taxon>Eukaryota</taxon>
        <taxon>Metazoa</taxon>
        <taxon>Chordata</taxon>
        <taxon>Craniata</taxon>
        <taxon>Vertebrata</taxon>
        <taxon>Euteleostomi</taxon>
        <taxon>Actinopterygii</taxon>
        <taxon>Neopterygii</taxon>
        <taxon>Teleostei</taxon>
        <taxon>Protacanthopterygii</taxon>
        <taxon>Esociformes</taxon>
        <taxon>Umbridae</taxon>
        <taxon>Umbra</taxon>
    </lineage>
</organism>